<dbReference type="Pfam" id="PF13471">
    <property type="entry name" value="Transglut_core3"/>
    <property type="match status" value="1"/>
</dbReference>
<protein>
    <submittedName>
        <fullName evidence="2">Lasso peptide biosynthesis B2 protein</fullName>
    </submittedName>
</protein>
<sequence>MLRRLRSLSPDDRRLIAAAFARLAAARLWLAVVPFRHVAPRLGTRIAPATDAPLAPVDPAAADTARRIRRAIAIAARNAPFRALCFQQAAAAKRMLNARRIPNALYLGAAVDPATGAMRAHAWVRVGAIGVTGFPVDPDMVAVARFD</sequence>
<dbReference type="EMBL" id="CP098401">
    <property type="protein sequence ID" value="URW75166.1"/>
    <property type="molecule type" value="Genomic_DNA"/>
</dbReference>
<feature type="domain" description="Microcin J25-processing protein McjB C-terminal" evidence="1">
    <location>
        <begin position="30"/>
        <end position="137"/>
    </location>
</feature>
<dbReference type="NCBIfam" id="NF033537">
    <property type="entry name" value="lasso_biosyn_B2"/>
    <property type="match status" value="1"/>
</dbReference>
<name>A0ABY4TTX9_9SPHN</name>
<evidence type="ECO:0000313" key="2">
    <source>
        <dbReference type="EMBL" id="URW75166.1"/>
    </source>
</evidence>
<proteinExistence type="predicted"/>
<reference evidence="2" key="1">
    <citation type="submission" date="2022-05" db="EMBL/GenBank/DDBJ databases">
        <title>Sphingomonas sp. strain RMG20 Genome sequencing and assembly.</title>
        <authorList>
            <person name="Kim I."/>
        </authorList>
    </citation>
    <scope>NUCLEOTIDE SEQUENCE</scope>
    <source>
        <strain evidence="2">RMG20</strain>
    </source>
</reference>
<evidence type="ECO:0000259" key="1">
    <source>
        <dbReference type="Pfam" id="PF13471"/>
    </source>
</evidence>
<dbReference type="Proteomes" id="UP001055580">
    <property type="component" value="Chromosome"/>
</dbReference>
<gene>
    <name evidence="2" type="ORF">M9980_11500</name>
</gene>
<evidence type="ECO:0000313" key="3">
    <source>
        <dbReference type="Proteomes" id="UP001055580"/>
    </source>
</evidence>
<accession>A0ABY4TTX9</accession>
<dbReference type="RefSeq" id="WP_250750915.1">
    <property type="nucleotide sequence ID" value="NZ_CP098401.1"/>
</dbReference>
<keyword evidence="3" id="KW-1185">Reference proteome</keyword>
<organism evidence="2 3">
    <name type="scientific">Sphingomonas donggukensis</name>
    <dbReference type="NCBI Taxonomy" id="2949093"/>
    <lineage>
        <taxon>Bacteria</taxon>
        <taxon>Pseudomonadati</taxon>
        <taxon>Pseudomonadota</taxon>
        <taxon>Alphaproteobacteria</taxon>
        <taxon>Sphingomonadales</taxon>
        <taxon>Sphingomonadaceae</taxon>
        <taxon>Sphingomonas</taxon>
    </lineage>
</organism>
<dbReference type="InterPro" id="IPR032708">
    <property type="entry name" value="McjB_C"/>
</dbReference>
<dbReference type="InterPro" id="IPR053521">
    <property type="entry name" value="McjB-like"/>
</dbReference>